<feature type="region of interest" description="Disordered" evidence="1">
    <location>
        <begin position="243"/>
        <end position="325"/>
    </location>
</feature>
<keyword evidence="3" id="KW-1185">Reference proteome</keyword>
<organism evidence="2">
    <name type="scientific">Oryza glumipatula</name>
    <dbReference type="NCBI Taxonomy" id="40148"/>
    <lineage>
        <taxon>Eukaryota</taxon>
        <taxon>Viridiplantae</taxon>
        <taxon>Streptophyta</taxon>
        <taxon>Embryophyta</taxon>
        <taxon>Tracheophyta</taxon>
        <taxon>Spermatophyta</taxon>
        <taxon>Magnoliopsida</taxon>
        <taxon>Liliopsida</taxon>
        <taxon>Poales</taxon>
        <taxon>Poaceae</taxon>
        <taxon>BOP clade</taxon>
        <taxon>Oryzoideae</taxon>
        <taxon>Oryzeae</taxon>
        <taxon>Oryzinae</taxon>
        <taxon>Oryza</taxon>
    </lineage>
</organism>
<feature type="region of interest" description="Disordered" evidence="1">
    <location>
        <begin position="194"/>
        <end position="228"/>
    </location>
</feature>
<evidence type="ECO:0000313" key="2">
    <source>
        <dbReference type="EnsemblPlants" id="OGLUM09G03290.1"/>
    </source>
</evidence>
<proteinExistence type="predicted"/>
<name>A0A0E0B0C4_9ORYZ</name>
<dbReference type="EnsemblPlants" id="OGLUM09G03290.1">
    <property type="protein sequence ID" value="OGLUM09G03290.1"/>
    <property type="gene ID" value="OGLUM09G03290"/>
</dbReference>
<accession>A0A0E0B0C4</accession>
<evidence type="ECO:0000256" key="1">
    <source>
        <dbReference type="SAM" id="MobiDB-lite"/>
    </source>
</evidence>
<dbReference type="HOGENOM" id="CLU_856278_0_0_1"/>
<reference evidence="2" key="1">
    <citation type="submission" date="2015-04" db="UniProtKB">
        <authorList>
            <consortium name="EnsemblPlants"/>
        </authorList>
    </citation>
    <scope>IDENTIFICATION</scope>
</reference>
<dbReference type="Gramene" id="OGLUM09G03290.1">
    <property type="protein sequence ID" value="OGLUM09G03290.1"/>
    <property type="gene ID" value="OGLUM09G03290"/>
</dbReference>
<feature type="compositionally biased region" description="Basic and acidic residues" evidence="1">
    <location>
        <begin position="314"/>
        <end position="325"/>
    </location>
</feature>
<dbReference type="Proteomes" id="UP000026961">
    <property type="component" value="Chromosome 9"/>
</dbReference>
<feature type="compositionally biased region" description="Basic and acidic residues" evidence="1">
    <location>
        <begin position="268"/>
        <end position="279"/>
    </location>
</feature>
<reference evidence="2" key="2">
    <citation type="submission" date="2018-05" db="EMBL/GenBank/DDBJ databases">
        <title>OgluRS3 (Oryza glumaepatula Reference Sequence Version 3).</title>
        <authorList>
            <person name="Zhang J."/>
            <person name="Kudrna D."/>
            <person name="Lee S."/>
            <person name="Talag J."/>
            <person name="Welchert J."/>
            <person name="Wing R.A."/>
        </authorList>
    </citation>
    <scope>NUCLEOTIDE SEQUENCE [LARGE SCALE GENOMIC DNA]</scope>
</reference>
<protein>
    <submittedName>
        <fullName evidence="2">Uncharacterized protein</fullName>
    </submittedName>
</protein>
<evidence type="ECO:0000313" key="3">
    <source>
        <dbReference type="Proteomes" id="UP000026961"/>
    </source>
</evidence>
<feature type="compositionally biased region" description="Gly residues" evidence="1">
    <location>
        <begin position="251"/>
        <end position="267"/>
    </location>
</feature>
<sequence length="325" mass="33662">MRWTEGQLAVLDDDSGSTVEVENCRSSHRATSEPAVVAPAGLPAHPELHLLVLHGRHVEPPVLRRLPDSKLLVPVPQLGRRQQVGEGEHGRVELEQAAGVADVPVDVPRGVHAAALEPEGVERDRDSGVLRERPPAALAAAVGGDPGARVLVVDGEADGVEAEPARVRAREHRGADDVPKATLAVARQRVARGLREQRAAAGGRVEDEDAGEDTGGERRREEEHEAEVDVVDGEALGPATAEAVEGEARGEGGGGGVEGGEGGGVEGGDGRDDVRREGRVGGVEEVAEEWGRRGRDAACGNAVPAVAGEGGAEEVGRGEAVEDAE</sequence>
<dbReference type="AlphaFoldDB" id="A0A0E0B0C4"/>